<evidence type="ECO:0000256" key="2">
    <source>
        <dbReference type="SAM" id="SignalP"/>
    </source>
</evidence>
<feature type="region of interest" description="Disordered" evidence="1">
    <location>
        <begin position="92"/>
        <end position="111"/>
    </location>
</feature>
<feature type="chain" id="PRO_5038863819" evidence="2">
    <location>
        <begin position="24"/>
        <end position="111"/>
    </location>
</feature>
<dbReference type="EMBL" id="JACHGN010000029">
    <property type="protein sequence ID" value="MBB5139358.1"/>
    <property type="molecule type" value="Genomic_DNA"/>
</dbReference>
<dbReference type="Proteomes" id="UP000578449">
    <property type="component" value="Unassembled WGS sequence"/>
</dbReference>
<proteinExistence type="predicted"/>
<keyword evidence="2" id="KW-0732">Signal</keyword>
<evidence type="ECO:0000313" key="4">
    <source>
        <dbReference type="Proteomes" id="UP000578449"/>
    </source>
</evidence>
<evidence type="ECO:0000313" key="3">
    <source>
        <dbReference type="EMBL" id="MBB5139358.1"/>
    </source>
</evidence>
<dbReference type="AlphaFoldDB" id="A0A840PIJ1"/>
<organism evidence="3 4">
    <name type="scientific">Thermocatellispora tengchongensis</name>
    <dbReference type="NCBI Taxonomy" id="1073253"/>
    <lineage>
        <taxon>Bacteria</taxon>
        <taxon>Bacillati</taxon>
        <taxon>Actinomycetota</taxon>
        <taxon>Actinomycetes</taxon>
        <taxon>Streptosporangiales</taxon>
        <taxon>Streptosporangiaceae</taxon>
        <taxon>Thermocatellispora</taxon>
    </lineage>
</organism>
<accession>A0A840PIJ1</accession>
<name>A0A840PIJ1_9ACTN</name>
<dbReference type="RefSeq" id="WP_185056191.1">
    <property type="nucleotide sequence ID" value="NZ_BAABIX010000029.1"/>
</dbReference>
<reference evidence="3 4" key="1">
    <citation type="submission" date="2020-08" db="EMBL/GenBank/DDBJ databases">
        <title>Genomic Encyclopedia of Type Strains, Phase IV (KMG-IV): sequencing the most valuable type-strain genomes for metagenomic binning, comparative biology and taxonomic classification.</title>
        <authorList>
            <person name="Goeker M."/>
        </authorList>
    </citation>
    <scope>NUCLEOTIDE SEQUENCE [LARGE SCALE GENOMIC DNA]</scope>
    <source>
        <strain evidence="3 4">DSM 45615</strain>
    </source>
</reference>
<evidence type="ECO:0000256" key="1">
    <source>
        <dbReference type="SAM" id="MobiDB-lite"/>
    </source>
</evidence>
<gene>
    <name evidence="3" type="ORF">HNP84_009121</name>
</gene>
<feature type="compositionally biased region" description="Pro residues" evidence="1">
    <location>
        <begin position="98"/>
        <end position="111"/>
    </location>
</feature>
<feature type="signal peptide" evidence="2">
    <location>
        <begin position="1"/>
        <end position="23"/>
    </location>
</feature>
<keyword evidence="4" id="KW-1185">Reference proteome</keyword>
<protein>
    <submittedName>
        <fullName evidence="3">Uncharacterized protein</fullName>
    </submittedName>
</protein>
<sequence length="111" mass="11174">MFGSTIRRLVLVGALAAAVGGVAAPAGVHGAADGGDGGKAFTVCMRAHGLPRFPQVTVSKEGPVNLTLGGERVDVLSEKYGAAVRACEHLLPAGTGLPRPPKPPPAPRSPF</sequence>
<comment type="caution">
    <text evidence="3">The sequence shown here is derived from an EMBL/GenBank/DDBJ whole genome shotgun (WGS) entry which is preliminary data.</text>
</comment>